<dbReference type="STRING" id="364032.SAMN05443662_1532"/>
<dbReference type="PANTHER" id="PTHR33383">
    <property type="entry name" value="MEMBRANE PROTEIN INSERTION EFFICIENCY FACTOR-RELATED"/>
    <property type="match status" value="1"/>
</dbReference>
<sequence length="93" mass="10376">MGPSELIRKVTTWPVILLVRGYQLFISPLLGPRCRFYPTCSSYTIEALRRHGLICGGWLAIRRIGRCHPGSEGGVDPVPSCGCHCDEKHQEPE</sequence>
<dbReference type="HAMAP" id="MF_00386">
    <property type="entry name" value="UPF0161_YidD"/>
    <property type="match status" value="1"/>
</dbReference>
<dbReference type="GO" id="GO:0005886">
    <property type="term" value="C:plasma membrane"/>
    <property type="evidence" value="ECO:0007669"/>
    <property type="project" value="UniProtKB-SubCell"/>
</dbReference>
<organism evidence="2 3">
    <name type="scientific">Sulfurivirga caldicuralii</name>
    <dbReference type="NCBI Taxonomy" id="364032"/>
    <lineage>
        <taxon>Bacteria</taxon>
        <taxon>Pseudomonadati</taxon>
        <taxon>Pseudomonadota</taxon>
        <taxon>Gammaproteobacteria</taxon>
        <taxon>Thiotrichales</taxon>
        <taxon>Piscirickettsiaceae</taxon>
        <taxon>Sulfurivirga</taxon>
    </lineage>
</organism>
<dbReference type="SMART" id="SM01234">
    <property type="entry name" value="Haemolytic"/>
    <property type="match status" value="1"/>
</dbReference>
<gene>
    <name evidence="2" type="ORF">SAMN05443662_1532</name>
</gene>
<name>A0A1N6GWI2_9GAMM</name>
<comment type="function">
    <text evidence="1">Could be involved in insertion of integral membrane proteins into the membrane.</text>
</comment>
<dbReference type="Pfam" id="PF01809">
    <property type="entry name" value="YidD"/>
    <property type="match status" value="1"/>
</dbReference>
<evidence type="ECO:0000256" key="1">
    <source>
        <dbReference type="HAMAP-Rule" id="MF_00386"/>
    </source>
</evidence>
<proteinExistence type="inferred from homology"/>
<dbReference type="InterPro" id="IPR002696">
    <property type="entry name" value="Membr_insert_effic_factor_YidD"/>
</dbReference>
<comment type="subcellular location">
    <subcellularLocation>
        <location evidence="1">Cell membrane</location>
        <topology evidence="1">Peripheral membrane protein</topology>
        <orientation evidence="1">Cytoplasmic side</orientation>
    </subcellularLocation>
</comment>
<accession>A0A1N6GWI2</accession>
<dbReference type="RefSeq" id="WP_074201779.1">
    <property type="nucleotide sequence ID" value="NZ_FSRE01000003.1"/>
</dbReference>
<evidence type="ECO:0000313" key="3">
    <source>
        <dbReference type="Proteomes" id="UP000198461"/>
    </source>
</evidence>
<dbReference type="PANTHER" id="PTHR33383:SF1">
    <property type="entry name" value="MEMBRANE PROTEIN INSERTION EFFICIENCY FACTOR-RELATED"/>
    <property type="match status" value="1"/>
</dbReference>
<dbReference type="AlphaFoldDB" id="A0A1N6GWI2"/>
<protein>
    <recommendedName>
        <fullName evidence="1">Putative membrane protein insertion efficiency factor</fullName>
    </recommendedName>
</protein>
<keyword evidence="1" id="KW-0472">Membrane</keyword>
<evidence type="ECO:0000313" key="2">
    <source>
        <dbReference type="EMBL" id="SIO11888.1"/>
    </source>
</evidence>
<dbReference type="Proteomes" id="UP000198461">
    <property type="component" value="Unassembled WGS sequence"/>
</dbReference>
<dbReference type="NCBIfam" id="TIGR00278">
    <property type="entry name" value="membrane protein insertion efficiency factor YidD"/>
    <property type="match status" value="1"/>
</dbReference>
<reference evidence="3" key="1">
    <citation type="submission" date="2016-11" db="EMBL/GenBank/DDBJ databases">
        <authorList>
            <person name="Varghese N."/>
            <person name="Submissions S."/>
        </authorList>
    </citation>
    <scope>NUCLEOTIDE SEQUENCE [LARGE SCALE GENOMIC DNA]</scope>
    <source>
        <strain evidence="3">DSM 17737</strain>
    </source>
</reference>
<keyword evidence="1" id="KW-1003">Cell membrane</keyword>
<dbReference type="EMBL" id="FSRE01000003">
    <property type="protein sequence ID" value="SIO11888.1"/>
    <property type="molecule type" value="Genomic_DNA"/>
</dbReference>
<comment type="similarity">
    <text evidence="1">Belongs to the UPF0161 family.</text>
</comment>
<keyword evidence="3" id="KW-1185">Reference proteome</keyword>
<dbReference type="OrthoDB" id="9801753at2"/>